<dbReference type="NCBIfam" id="TIGR03505">
    <property type="entry name" value="FimV_core"/>
    <property type="match status" value="1"/>
</dbReference>
<dbReference type="NCBIfam" id="TIGR03504">
    <property type="entry name" value="FimV_Cterm"/>
    <property type="match status" value="1"/>
</dbReference>
<feature type="compositionally biased region" description="Acidic residues" evidence="2">
    <location>
        <begin position="743"/>
        <end position="752"/>
    </location>
</feature>
<dbReference type="Gene3D" id="1.20.58.2200">
    <property type="match status" value="1"/>
</dbReference>
<feature type="compositionally biased region" description="Low complexity" evidence="2">
    <location>
        <begin position="682"/>
        <end position="692"/>
    </location>
</feature>
<evidence type="ECO:0000256" key="1">
    <source>
        <dbReference type="SAM" id="Coils"/>
    </source>
</evidence>
<dbReference type="RefSeq" id="WP_164452844.1">
    <property type="nucleotide sequence ID" value="NZ_JAAIJQ010000027.1"/>
</dbReference>
<feature type="compositionally biased region" description="Pro residues" evidence="2">
    <location>
        <begin position="474"/>
        <end position="487"/>
    </location>
</feature>
<feature type="compositionally biased region" description="Basic and acidic residues" evidence="2">
    <location>
        <begin position="924"/>
        <end position="937"/>
    </location>
</feature>
<evidence type="ECO:0000259" key="3">
    <source>
        <dbReference type="Pfam" id="PF25800"/>
    </source>
</evidence>
<keyword evidence="1" id="KW-0175">Coiled coil</keyword>
<feature type="compositionally biased region" description="Low complexity" evidence="2">
    <location>
        <begin position="727"/>
        <end position="742"/>
    </location>
</feature>
<dbReference type="InterPro" id="IPR057840">
    <property type="entry name" value="FimV_N"/>
</dbReference>
<feature type="region of interest" description="Disordered" evidence="2">
    <location>
        <begin position="667"/>
        <end position="784"/>
    </location>
</feature>
<dbReference type="Gene3D" id="1.25.40.10">
    <property type="entry name" value="Tetratricopeptide repeat domain"/>
    <property type="match status" value="1"/>
</dbReference>
<dbReference type="InterPro" id="IPR038440">
    <property type="entry name" value="FimV_C_sf"/>
</dbReference>
<keyword evidence="5" id="KW-1185">Reference proteome</keyword>
<proteinExistence type="predicted"/>
<evidence type="ECO:0000256" key="2">
    <source>
        <dbReference type="SAM" id="MobiDB-lite"/>
    </source>
</evidence>
<feature type="region of interest" description="Disordered" evidence="2">
    <location>
        <begin position="924"/>
        <end position="943"/>
    </location>
</feature>
<sequence length="943" mass="100273">MSRKLILASTITMVLAGTDVSALGLGGLRPQSALNQPFAGEIELRDARPDELDAVSASLATQAAFSKAGIERYYYLTRLNFTPDVNAQGKPVIRVSSKDPIREPYMDFLVEVVWPSGKLLKEYTILLDPPALSQRASAPAVRTARASSAAAGSAGASVASASGRSSYIPAPGDGFPVYVGPVGNGNGLWVVARNTAPAGATVAQTAMALYRNNQGAFIRGNINRLIAGKTLVIPSRAELFALDPAEAEREYTAALRGRAQYRAPLTDVSQAMAASQLRVTGAAQPARAPAPTASAPAVQASTAATSPRVQQDVMLALETSESTRQETLELRDRIRELETQLADIQTLLQLRNAELARMQELKTAPGIIGEPRPETAQADVVPESVEAALESLEEAATAEAEAAAEETAVAAAQEESLDVTEAAEQALDAALAEEETAVEEEAASEEVGLIPVPTPTEPPVVEEVVEVAEAPVEPATPPTSTQPPTPAVEPQEETSTWHSLLLPLAGLAGLTAVGIMVFSWITMRRRREEEGDDDELAAEDERYDTLDVTTEPRSALTGDAETVAATSGADDEPMSEPESLQTNEGDGDSGVTMMSSLSNFDAETDEADVLSEADIYIAYGRYSEAQDLLKTELGRFPERLDIKYKLAESFAASRDLNSLSAIMDEIQSSGGDQQDPEQWGKLQSQLEQLQSSGGAVPVAPSPGTELSAGSEDSLDLGVEDSLSLDLSDVQRSSDGQDSSDLLGDFDIDEEEPPREKPEQAAANKPPIIDLGIGDSELGNDSFGDAMTVAVDQAENDQRYSSADTQDSEIELTLEEHKIEDVDELDSMFDTDAIDEPTLARDEMEGGRPKDGDLGILGQTTSGASESSDGGLPPDQESVPSDLLSSQWQIDSGIWDETATKLDLARAYIEMDDKEAAREILEEVMSEGRDEQKSEAKSMLDGLG</sequence>
<feature type="compositionally biased region" description="Acidic residues" evidence="2">
    <location>
        <begin position="820"/>
        <end position="834"/>
    </location>
</feature>
<feature type="region of interest" description="Disordered" evidence="2">
    <location>
        <begin position="282"/>
        <end position="306"/>
    </location>
</feature>
<reference evidence="4 5" key="1">
    <citation type="submission" date="2020-02" db="EMBL/GenBank/DDBJ databases">
        <title>Genome sequences of Thiorhodococcus mannitoliphagus and Thiorhodococcus minor, purple sulfur photosynthetic bacteria in the gammaproteobacterial family, Chromatiaceae.</title>
        <authorList>
            <person name="Aviles F.A."/>
            <person name="Meyer T.E."/>
            <person name="Kyndt J.A."/>
        </authorList>
    </citation>
    <scope>NUCLEOTIDE SEQUENCE [LARGE SCALE GENOMIC DNA]</scope>
    <source>
        <strain evidence="4 5">DSM 11518</strain>
    </source>
</reference>
<feature type="domain" description="FimV N-terminal" evidence="3">
    <location>
        <begin position="23"/>
        <end position="130"/>
    </location>
</feature>
<feature type="region of interest" description="Disordered" evidence="2">
    <location>
        <begin position="472"/>
        <end position="494"/>
    </location>
</feature>
<dbReference type="EMBL" id="JAAIJQ010000027">
    <property type="protein sequence ID" value="NEV62373.1"/>
    <property type="molecule type" value="Genomic_DNA"/>
</dbReference>
<dbReference type="Pfam" id="PF25800">
    <property type="entry name" value="FimV_N"/>
    <property type="match status" value="1"/>
</dbReference>
<feature type="compositionally biased region" description="Basic and acidic residues" evidence="2">
    <location>
        <begin position="837"/>
        <end position="852"/>
    </location>
</feature>
<gene>
    <name evidence="4" type="ORF">G3446_10805</name>
</gene>
<dbReference type="InterPro" id="IPR011990">
    <property type="entry name" value="TPR-like_helical_dom_sf"/>
</dbReference>
<accession>A0A6M0K0B2</accession>
<feature type="compositionally biased region" description="Polar residues" evidence="2">
    <location>
        <begin position="857"/>
        <end position="867"/>
    </location>
</feature>
<dbReference type="Proteomes" id="UP000483379">
    <property type="component" value="Unassembled WGS sequence"/>
</dbReference>
<dbReference type="InterPro" id="IPR020012">
    <property type="entry name" value="LysM_FimV"/>
</dbReference>
<name>A0A6M0K0B2_9GAMM</name>
<feature type="coiled-coil region" evidence="1">
    <location>
        <begin position="320"/>
        <end position="354"/>
    </location>
</feature>
<evidence type="ECO:0000313" key="5">
    <source>
        <dbReference type="Proteomes" id="UP000483379"/>
    </source>
</evidence>
<dbReference type="InterPro" id="IPR020011">
    <property type="entry name" value="FimV_C"/>
</dbReference>
<dbReference type="AlphaFoldDB" id="A0A6M0K0B2"/>
<comment type="caution">
    <text evidence="4">The sequence shown here is derived from an EMBL/GenBank/DDBJ whole genome shotgun (WGS) entry which is preliminary data.</text>
</comment>
<feature type="region of interest" description="Disordered" evidence="2">
    <location>
        <begin position="527"/>
        <end position="595"/>
    </location>
</feature>
<protein>
    <recommendedName>
        <fullName evidence="3">FimV N-terminal domain-containing protein</fullName>
    </recommendedName>
</protein>
<feature type="region of interest" description="Disordered" evidence="2">
    <location>
        <begin position="814"/>
        <end position="884"/>
    </location>
</feature>
<evidence type="ECO:0000313" key="4">
    <source>
        <dbReference type="EMBL" id="NEV62373.1"/>
    </source>
</evidence>
<organism evidence="4 5">
    <name type="scientific">Thiorhodococcus minor</name>
    <dbReference type="NCBI Taxonomy" id="57489"/>
    <lineage>
        <taxon>Bacteria</taxon>
        <taxon>Pseudomonadati</taxon>
        <taxon>Pseudomonadota</taxon>
        <taxon>Gammaproteobacteria</taxon>
        <taxon>Chromatiales</taxon>
        <taxon>Chromatiaceae</taxon>
        <taxon>Thiorhodococcus</taxon>
    </lineage>
</organism>